<dbReference type="InterPro" id="IPR000792">
    <property type="entry name" value="Tscrpt_reg_LuxR_C"/>
</dbReference>
<dbReference type="SUPFAM" id="SSF46894">
    <property type="entry name" value="C-terminal effector domain of the bipartite response regulators"/>
    <property type="match status" value="1"/>
</dbReference>
<evidence type="ECO:0000313" key="6">
    <source>
        <dbReference type="EMBL" id="SEM51231.1"/>
    </source>
</evidence>
<dbReference type="PANTHER" id="PTHR43214:SF37">
    <property type="entry name" value="TRANSCRIPTIONAL REGULATORY PROTEIN YDFI"/>
    <property type="match status" value="1"/>
</dbReference>
<keyword evidence="2" id="KW-0238">DNA-binding</keyword>
<dbReference type="InterPro" id="IPR016032">
    <property type="entry name" value="Sig_transdc_resp-reg_C-effctor"/>
</dbReference>
<feature type="domain" description="Response regulatory" evidence="5">
    <location>
        <begin position="4"/>
        <end position="122"/>
    </location>
</feature>
<dbReference type="InterPro" id="IPR011006">
    <property type="entry name" value="CheY-like_superfamily"/>
</dbReference>
<dbReference type="SMART" id="SM00421">
    <property type="entry name" value="HTH_LUXR"/>
    <property type="match status" value="1"/>
</dbReference>
<proteinExistence type="predicted"/>
<dbReference type="RefSeq" id="WP_093332530.1">
    <property type="nucleotide sequence ID" value="NZ_FOAF01000014.1"/>
</dbReference>
<protein>
    <submittedName>
        <fullName evidence="6">Two component transcriptional regulator, LuxR family</fullName>
    </submittedName>
</protein>
<dbReference type="CDD" id="cd06170">
    <property type="entry name" value="LuxR_C_like"/>
    <property type="match status" value="1"/>
</dbReference>
<dbReference type="Pfam" id="PF00072">
    <property type="entry name" value="Response_reg"/>
    <property type="match status" value="1"/>
</dbReference>
<dbReference type="InterPro" id="IPR039420">
    <property type="entry name" value="WalR-like"/>
</dbReference>
<feature type="domain" description="HTH luxR-type" evidence="4">
    <location>
        <begin position="139"/>
        <end position="204"/>
    </location>
</feature>
<keyword evidence="7" id="KW-1185">Reference proteome</keyword>
<dbReference type="Gene3D" id="3.40.50.2300">
    <property type="match status" value="1"/>
</dbReference>
<dbReference type="STRING" id="407022.SAMN05661044_05389"/>
<evidence type="ECO:0000313" key="7">
    <source>
        <dbReference type="Proteomes" id="UP000199421"/>
    </source>
</evidence>
<dbReference type="PRINTS" id="PR00038">
    <property type="entry name" value="HTHLUXR"/>
</dbReference>
<dbReference type="OrthoDB" id="9797341at2"/>
<evidence type="ECO:0000259" key="4">
    <source>
        <dbReference type="PROSITE" id="PS50043"/>
    </source>
</evidence>
<dbReference type="InterPro" id="IPR058245">
    <property type="entry name" value="NreC/VraR/RcsB-like_REC"/>
</dbReference>
<dbReference type="AlphaFoldDB" id="A0A1H7YZ92"/>
<dbReference type="SUPFAM" id="SSF52172">
    <property type="entry name" value="CheY-like"/>
    <property type="match status" value="1"/>
</dbReference>
<dbReference type="PANTHER" id="PTHR43214">
    <property type="entry name" value="TWO-COMPONENT RESPONSE REGULATOR"/>
    <property type="match status" value="1"/>
</dbReference>
<dbReference type="Proteomes" id="UP000199421">
    <property type="component" value="Unassembled WGS sequence"/>
</dbReference>
<dbReference type="EMBL" id="FOAF01000014">
    <property type="protein sequence ID" value="SEM51231.1"/>
    <property type="molecule type" value="Genomic_DNA"/>
</dbReference>
<dbReference type="PROSITE" id="PS00622">
    <property type="entry name" value="HTH_LUXR_1"/>
    <property type="match status" value="1"/>
</dbReference>
<evidence type="ECO:0000256" key="3">
    <source>
        <dbReference type="PROSITE-ProRule" id="PRU00169"/>
    </source>
</evidence>
<dbReference type="CDD" id="cd17535">
    <property type="entry name" value="REC_NarL-like"/>
    <property type="match status" value="1"/>
</dbReference>
<reference evidence="7" key="1">
    <citation type="submission" date="2016-10" db="EMBL/GenBank/DDBJ databases">
        <authorList>
            <person name="Varghese N."/>
            <person name="Submissions S."/>
        </authorList>
    </citation>
    <scope>NUCLEOTIDE SEQUENCE [LARGE SCALE GENOMIC DNA]</scope>
    <source>
        <strain evidence="7">DSM 18733</strain>
    </source>
</reference>
<feature type="modified residue" description="4-aspartylphosphate" evidence="3">
    <location>
        <position position="57"/>
    </location>
</feature>
<accession>A0A1H7YZ92</accession>
<gene>
    <name evidence="6" type="ORF">SAMN05661044_05389</name>
</gene>
<dbReference type="PROSITE" id="PS50110">
    <property type="entry name" value="RESPONSE_REGULATORY"/>
    <property type="match status" value="1"/>
</dbReference>
<evidence type="ECO:0000259" key="5">
    <source>
        <dbReference type="PROSITE" id="PS50110"/>
    </source>
</evidence>
<dbReference type="GO" id="GO:0006355">
    <property type="term" value="P:regulation of DNA-templated transcription"/>
    <property type="evidence" value="ECO:0007669"/>
    <property type="project" value="InterPro"/>
</dbReference>
<organism evidence="6 7">
    <name type="scientific">Olivibacter domesticus</name>
    <name type="common">Pseudosphingobacterium domesticum</name>
    <dbReference type="NCBI Taxonomy" id="407022"/>
    <lineage>
        <taxon>Bacteria</taxon>
        <taxon>Pseudomonadati</taxon>
        <taxon>Bacteroidota</taxon>
        <taxon>Sphingobacteriia</taxon>
        <taxon>Sphingobacteriales</taxon>
        <taxon>Sphingobacteriaceae</taxon>
        <taxon>Olivibacter</taxon>
    </lineage>
</organism>
<dbReference type="GO" id="GO:0003677">
    <property type="term" value="F:DNA binding"/>
    <property type="evidence" value="ECO:0007669"/>
    <property type="project" value="UniProtKB-KW"/>
</dbReference>
<dbReference type="Pfam" id="PF00196">
    <property type="entry name" value="GerE"/>
    <property type="match status" value="1"/>
</dbReference>
<sequence>MKIKIGIVDDHTLVLESLIMLVNNLSNFEVTLHATDGKDLLQKLERQHDYPDILLVDVLMPYMEGSEVISTVKKSYPSIRLVALSVLNDSLNALKMIKAGCCAYLSKNINALELKLALTEIWSKGYYNSQLIDIENGALMNESTPLTDRELEFLELACSDLNYQQIAKKMFLSIKTIDGYRANLFHKFQVKSRTGLILEAIKRKLITVN</sequence>
<dbReference type="GO" id="GO:0000160">
    <property type="term" value="P:phosphorelay signal transduction system"/>
    <property type="evidence" value="ECO:0007669"/>
    <property type="project" value="InterPro"/>
</dbReference>
<dbReference type="SMART" id="SM00448">
    <property type="entry name" value="REC"/>
    <property type="match status" value="1"/>
</dbReference>
<dbReference type="PROSITE" id="PS50043">
    <property type="entry name" value="HTH_LUXR_2"/>
    <property type="match status" value="1"/>
</dbReference>
<evidence type="ECO:0000256" key="2">
    <source>
        <dbReference type="ARBA" id="ARBA00023125"/>
    </source>
</evidence>
<name>A0A1H7YZ92_OLID1</name>
<dbReference type="InterPro" id="IPR001789">
    <property type="entry name" value="Sig_transdc_resp-reg_receiver"/>
</dbReference>
<keyword evidence="1 3" id="KW-0597">Phosphoprotein</keyword>
<evidence type="ECO:0000256" key="1">
    <source>
        <dbReference type="ARBA" id="ARBA00022553"/>
    </source>
</evidence>